<evidence type="ECO:0000313" key="1">
    <source>
        <dbReference type="EMBL" id="CAF3787088.1"/>
    </source>
</evidence>
<organism evidence="1 2">
    <name type="scientific">Rotaria socialis</name>
    <dbReference type="NCBI Taxonomy" id="392032"/>
    <lineage>
        <taxon>Eukaryota</taxon>
        <taxon>Metazoa</taxon>
        <taxon>Spiralia</taxon>
        <taxon>Gnathifera</taxon>
        <taxon>Rotifera</taxon>
        <taxon>Eurotatoria</taxon>
        <taxon>Bdelloidea</taxon>
        <taxon>Philodinida</taxon>
        <taxon>Philodinidae</taxon>
        <taxon>Rotaria</taxon>
    </lineage>
</organism>
<dbReference type="AlphaFoldDB" id="A0A819AMT1"/>
<sequence>MSDITLETLIDRFRNKINEIIDIFIISTHWYILQSQYSLMKNNQVIELIDCYTKDDIGKMHLDYEKNNIKLNVLLFRWGESFMASFNLVQEMLHCFIAQYLKLEAEITFQHVRLPLQYETHRTDYNYAFDKVEELVKLLNTKTGNTFNKLSADDIKKFLARSPSTLFGNIAGAFFCTSIEDICVVTNIVDQEQKDKIDGGPLVTPKLIVDRDQEKK</sequence>
<proteinExistence type="predicted"/>
<reference evidence="1" key="1">
    <citation type="submission" date="2021-02" db="EMBL/GenBank/DDBJ databases">
        <authorList>
            <person name="Nowell W R."/>
        </authorList>
    </citation>
    <scope>NUCLEOTIDE SEQUENCE</scope>
</reference>
<name>A0A819AMT1_9BILA</name>
<comment type="caution">
    <text evidence="1">The sequence shown here is derived from an EMBL/GenBank/DDBJ whole genome shotgun (WGS) entry which is preliminary data.</text>
</comment>
<gene>
    <name evidence="1" type="ORF">FME351_LOCUS32797</name>
</gene>
<accession>A0A819AMT1</accession>
<protein>
    <submittedName>
        <fullName evidence="1">Uncharacterized protein</fullName>
    </submittedName>
</protein>
<dbReference type="Proteomes" id="UP000663869">
    <property type="component" value="Unassembled WGS sequence"/>
</dbReference>
<dbReference type="EMBL" id="CAJNYU010004719">
    <property type="protein sequence ID" value="CAF3787088.1"/>
    <property type="molecule type" value="Genomic_DNA"/>
</dbReference>
<evidence type="ECO:0000313" key="2">
    <source>
        <dbReference type="Proteomes" id="UP000663869"/>
    </source>
</evidence>